<sequence>MDDLEVHYSGFRTSHIHNLSDLVQQNLGAQVRKFGRLQLSDTTDDSSNILVFQILGRISFRTDVAFISGTGVKDSRLKERLSSLTAKEMKSEVVNAVKRSEWCSAVILTGGCGDKMAQAIYFSFVSCDNFASYFWLDSESISTGKAAVASLLGGIGYFYGQSKISVPSNSNVSFTDLYVIVLIISNQLCLHQFHLKHTISI</sequence>
<comment type="caution">
    <text evidence="2">The sequence shown here is derived from an EMBL/GenBank/DDBJ whole genome shotgun (WGS) entry which is preliminary data.</text>
</comment>
<dbReference type="InterPro" id="IPR004888">
    <property type="entry name" value="Glycoside_hydrolase_63"/>
</dbReference>
<dbReference type="GO" id="GO:0005789">
    <property type="term" value="C:endoplasmic reticulum membrane"/>
    <property type="evidence" value="ECO:0007669"/>
    <property type="project" value="TreeGrafter"/>
</dbReference>
<dbReference type="GO" id="GO:0009311">
    <property type="term" value="P:oligosaccharide metabolic process"/>
    <property type="evidence" value="ECO:0007669"/>
    <property type="project" value="InterPro"/>
</dbReference>
<keyword evidence="3" id="KW-1185">Reference proteome</keyword>
<feature type="domain" description="Glycosyl hydrolase family 63 C-terminal" evidence="1">
    <location>
        <begin position="137"/>
        <end position="171"/>
    </location>
</feature>
<organism evidence="2 3">
    <name type="scientific">Camellia sinensis</name>
    <name type="common">Tea plant</name>
    <name type="synonym">Thea sinensis</name>
    <dbReference type="NCBI Taxonomy" id="4442"/>
    <lineage>
        <taxon>Eukaryota</taxon>
        <taxon>Viridiplantae</taxon>
        <taxon>Streptophyta</taxon>
        <taxon>Embryophyta</taxon>
        <taxon>Tracheophyta</taxon>
        <taxon>Spermatophyta</taxon>
        <taxon>Magnoliopsida</taxon>
        <taxon>eudicotyledons</taxon>
        <taxon>Gunneridae</taxon>
        <taxon>Pentapetalae</taxon>
        <taxon>asterids</taxon>
        <taxon>Ericales</taxon>
        <taxon>Theaceae</taxon>
        <taxon>Camellia</taxon>
    </lineage>
</organism>
<dbReference type="EMBL" id="JACBKZ010000012">
    <property type="protein sequence ID" value="KAF5936677.1"/>
    <property type="molecule type" value="Genomic_DNA"/>
</dbReference>
<dbReference type="PANTHER" id="PTHR10412:SF20">
    <property type="entry name" value="MANNOSYL-OLIGOSACCHARIDE GLUCOSIDASE GCS1"/>
    <property type="match status" value="1"/>
</dbReference>
<name>A0A7J7G7Q9_CAMSI</name>
<accession>A0A7J7G7Q9</accession>
<evidence type="ECO:0000313" key="2">
    <source>
        <dbReference type="EMBL" id="KAF5936677.1"/>
    </source>
</evidence>
<dbReference type="GO" id="GO:0006487">
    <property type="term" value="P:protein N-linked glycosylation"/>
    <property type="evidence" value="ECO:0007669"/>
    <property type="project" value="TreeGrafter"/>
</dbReference>
<reference evidence="3" key="1">
    <citation type="journal article" date="2020" name="Nat. Commun.">
        <title>Genome assembly of wild tea tree DASZ reveals pedigree and selection history of tea varieties.</title>
        <authorList>
            <person name="Zhang W."/>
            <person name="Zhang Y."/>
            <person name="Qiu H."/>
            <person name="Guo Y."/>
            <person name="Wan H."/>
            <person name="Zhang X."/>
            <person name="Scossa F."/>
            <person name="Alseekh S."/>
            <person name="Zhang Q."/>
            <person name="Wang P."/>
            <person name="Xu L."/>
            <person name="Schmidt M.H."/>
            <person name="Jia X."/>
            <person name="Li D."/>
            <person name="Zhu A."/>
            <person name="Guo F."/>
            <person name="Chen W."/>
            <person name="Ni D."/>
            <person name="Usadel B."/>
            <person name="Fernie A.R."/>
            <person name="Wen W."/>
        </authorList>
    </citation>
    <scope>NUCLEOTIDE SEQUENCE [LARGE SCALE GENOMIC DNA]</scope>
    <source>
        <strain evidence="3">cv. G240</strain>
    </source>
</reference>
<dbReference type="PANTHER" id="PTHR10412">
    <property type="entry name" value="MANNOSYL-OLIGOSACCHARIDE GLUCOSIDASE"/>
    <property type="match status" value="1"/>
</dbReference>
<evidence type="ECO:0000313" key="3">
    <source>
        <dbReference type="Proteomes" id="UP000593564"/>
    </source>
</evidence>
<dbReference type="AlphaFoldDB" id="A0A7J7G7Q9"/>
<dbReference type="Gene3D" id="2.70.98.110">
    <property type="entry name" value="Glycosyl hydrolase family 63, N-terminal domain"/>
    <property type="match status" value="1"/>
</dbReference>
<evidence type="ECO:0000259" key="1">
    <source>
        <dbReference type="Pfam" id="PF03200"/>
    </source>
</evidence>
<dbReference type="GO" id="GO:0004573">
    <property type="term" value="F:Glc3Man9GlcNAc2 oligosaccharide glucosidase activity"/>
    <property type="evidence" value="ECO:0007669"/>
    <property type="project" value="InterPro"/>
</dbReference>
<proteinExistence type="predicted"/>
<reference evidence="2 3" key="2">
    <citation type="submission" date="2020-07" db="EMBL/GenBank/DDBJ databases">
        <title>Genome assembly of wild tea tree DASZ reveals pedigree and selection history of tea varieties.</title>
        <authorList>
            <person name="Zhang W."/>
        </authorList>
    </citation>
    <scope>NUCLEOTIDE SEQUENCE [LARGE SCALE GENOMIC DNA]</scope>
    <source>
        <strain evidence="3">cv. G240</strain>
        <tissue evidence="2">Leaf</tissue>
    </source>
</reference>
<dbReference type="Pfam" id="PF03200">
    <property type="entry name" value="Glyco_hydro_63"/>
    <property type="match status" value="1"/>
</dbReference>
<protein>
    <recommendedName>
        <fullName evidence="1">Glycosyl hydrolase family 63 C-terminal domain-containing protein</fullName>
    </recommendedName>
</protein>
<dbReference type="Proteomes" id="UP000593564">
    <property type="component" value="Unassembled WGS sequence"/>
</dbReference>
<gene>
    <name evidence="2" type="ORF">HYC85_024183</name>
</gene>
<dbReference type="InterPro" id="IPR038518">
    <property type="entry name" value="Glyco_hydro_63N_sf"/>
</dbReference>
<dbReference type="InterPro" id="IPR031335">
    <property type="entry name" value="Glyco_hydro_63_C"/>
</dbReference>